<comment type="similarity">
    <text evidence="2 12">Belongs to the cytochrome P450 family.</text>
</comment>
<evidence type="ECO:0000256" key="4">
    <source>
        <dbReference type="ARBA" id="ARBA00022692"/>
    </source>
</evidence>
<comment type="cofactor">
    <cofactor evidence="11">
        <name>heme</name>
        <dbReference type="ChEBI" id="CHEBI:30413"/>
    </cofactor>
</comment>
<keyword evidence="5 11" id="KW-0479">Metal-binding</keyword>
<evidence type="ECO:0000256" key="10">
    <source>
        <dbReference type="ARBA" id="ARBA00023136"/>
    </source>
</evidence>
<evidence type="ECO:0000256" key="3">
    <source>
        <dbReference type="ARBA" id="ARBA00022617"/>
    </source>
</evidence>
<keyword evidence="4" id="KW-0812">Transmembrane</keyword>
<sequence>MPFLFLLHDRLLLLLTVVIFAILLKLTRSVFWIPWKIQRDLRKQGLRGPPYRPPFGNTAEIRRMYGQAQSRPVAPFSHRILPRVIPYYHTWSAQYGKTFLYWFGSKPMIAIARPDLIKEVLVNVSGAFGRIEFNPSAKMLFGEGLVGLEGDKWDFHRKIANRAFTMERVKCWVPDIVASTLKMLEKWEEIREGRQEFEVEVHKQLHDLSADIISRTAFGSSYEEGKRIFELQEQQMHLISLAIRSVYIPGFRFLPTKRNRERWRLDKETRDSIRLLIKRDSKAGGNSGNLLSLLMSAAGDREGKEARLTVDEVVDECKTFYFAGKETTANLLTWALVLLAAHQEWQCKAREEVLRVCGDTELPTPENVNDFKIVNMILNETLRLYPPAVMLKRKTIKRVKLGDLDVPAGTQLYLAMTAVHRDVDLWGEDADEFNPMRFLEPRKHLASFFPFSLGPRVCVGQNLAMVESRIILAMIVARYSFLLSPTYVHAPMQLMTLQPQFGAHILIRNIED</sequence>
<dbReference type="InterPro" id="IPR002401">
    <property type="entry name" value="Cyt_P450_E_grp-I"/>
</dbReference>
<dbReference type="InterPro" id="IPR001128">
    <property type="entry name" value="Cyt_P450"/>
</dbReference>
<keyword evidence="9 12" id="KW-0503">Monooxygenase</keyword>
<dbReference type="GO" id="GO:0005506">
    <property type="term" value="F:iron ion binding"/>
    <property type="evidence" value="ECO:0007669"/>
    <property type="project" value="InterPro"/>
</dbReference>
<evidence type="ECO:0000256" key="7">
    <source>
        <dbReference type="ARBA" id="ARBA00023002"/>
    </source>
</evidence>
<dbReference type="InterPro" id="IPR036396">
    <property type="entry name" value="Cyt_P450_sf"/>
</dbReference>
<dbReference type="PRINTS" id="PR00463">
    <property type="entry name" value="EP450I"/>
</dbReference>
<dbReference type="PROSITE" id="PS00086">
    <property type="entry name" value="CYTOCHROME_P450"/>
    <property type="match status" value="1"/>
</dbReference>
<evidence type="ECO:0008006" key="15">
    <source>
        <dbReference type="Google" id="ProtNLM"/>
    </source>
</evidence>
<evidence type="ECO:0000256" key="1">
    <source>
        <dbReference type="ARBA" id="ARBA00004370"/>
    </source>
</evidence>
<keyword evidence="6" id="KW-1133">Transmembrane helix</keyword>
<keyword evidence="8 11" id="KW-0408">Iron</keyword>
<evidence type="ECO:0000313" key="13">
    <source>
        <dbReference type="EMBL" id="GMH22055.1"/>
    </source>
</evidence>
<dbReference type="EMBL" id="BSYO01000024">
    <property type="protein sequence ID" value="GMH22055.1"/>
    <property type="molecule type" value="Genomic_DNA"/>
</dbReference>
<accession>A0AAD3T274</accession>
<dbReference type="PANTHER" id="PTHR24282">
    <property type="entry name" value="CYTOCHROME P450 FAMILY MEMBER"/>
    <property type="match status" value="1"/>
</dbReference>
<dbReference type="PRINTS" id="PR00385">
    <property type="entry name" value="P450"/>
</dbReference>
<feature type="binding site" description="axial binding residue" evidence="11">
    <location>
        <position position="458"/>
    </location>
    <ligand>
        <name>heme</name>
        <dbReference type="ChEBI" id="CHEBI:30413"/>
    </ligand>
    <ligandPart>
        <name>Fe</name>
        <dbReference type="ChEBI" id="CHEBI:18248"/>
    </ligandPart>
</feature>
<keyword evidence="3 11" id="KW-0349">Heme</keyword>
<dbReference type="PANTHER" id="PTHR24282:SF211">
    <property type="entry name" value="CYTOCHROME P450-RELATED"/>
    <property type="match status" value="1"/>
</dbReference>
<protein>
    <recommendedName>
        <fullName evidence="15">Cytochrome P450 734A1</fullName>
    </recommendedName>
</protein>
<reference evidence="13" key="1">
    <citation type="submission" date="2023-05" db="EMBL/GenBank/DDBJ databases">
        <title>Nepenthes gracilis genome sequencing.</title>
        <authorList>
            <person name="Fukushima K."/>
        </authorList>
    </citation>
    <scope>NUCLEOTIDE SEQUENCE</scope>
    <source>
        <strain evidence="13">SING2019-196</strain>
    </source>
</reference>
<gene>
    <name evidence="13" type="ORF">Nepgr_023898</name>
</gene>
<evidence type="ECO:0000256" key="5">
    <source>
        <dbReference type="ARBA" id="ARBA00022723"/>
    </source>
</evidence>
<dbReference type="GO" id="GO:0016705">
    <property type="term" value="F:oxidoreductase activity, acting on paired donors, with incorporation or reduction of molecular oxygen"/>
    <property type="evidence" value="ECO:0007669"/>
    <property type="project" value="InterPro"/>
</dbReference>
<dbReference type="InterPro" id="IPR017972">
    <property type="entry name" value="Cyt_P450_CS"/>
</dbReference>
<comment type="subcellular location">
    <subcellularLocation>
        <location evidence="1">Membrane</location>
    </subcellularLocation>
</comment>
<dbReference type="InterPro" id="IPR050665">
    <property type="entry name" value="Cytochrome_P450_Monooxygen"/>
</dbReference>
<evidence type="ECO:0000256" key="8">
    <source>
        <dbReference type="ARBA" id="ARBA00023004"/>
    </source>
</evidence>
<dbReference type="Proteomes" id="UP001279734">
    <property type="component" value="Unassembled WGS sequence"/>
</dbReference>
<dbReference type="Pfam" id="PF00067">
    <property type="entry name" value="p450"/>
    <property type="match status" value="1"/>
</dbReference>
<evidence type="ECO:0000256" key="9">
    <source>
        <dbReference type="ARBA" id="ARBA00023033"/>
    </source>
</evidence>
<keyword evidence="7 12" id="KW-0560">Oxidoreductase</keyword>
<proteinExistence type="inferred from homology"/>
<dbReference type="FunFam" id="1.10.630.10:FF:000029">
    <property type="entry name" value="Cytochrome P450 734A1"/>
    <property type="match status" value="1"/>
</dbReference>
<comment type="caution">
    <text evidence="13">The sequence shown here is derived from an EMBL/GenBank/DDBJ whole genome shotgun (WGS) entry which is preliminary data.</text>
</comment>
<keyword evidence="14" id="KW-1185">Reference proteome</keyword>
<dbReference type="AlphaFoldDB" id="A0AAD3T274"/>
<dbReference type="Gene3D" id="1.10.630.10">
    <property type="entry name" value="Cytochrome P450"/>
    <property type="match status" value="1"/>
</dbReference>
<evidence type="ECO:0000313" key="14">
    <source>
        <dbReference type="Proteomes" id="UP001279734"/>
    </source>
</evidence>
<evidence type="ECO:0000256" key="6">
    <source>
        <dbReference type="ARBA" id="ARBA00022989"/>
    </source>
</evidence>
<evidence type="ECO:0000256" key="2">
    <source>
        <dbReference type="ARBA" id="ARBA00010617"/>
    </source>
</evidence>
<evidence type="ECO:0000256" key="12">
    <source>
        <dbReference type="RuleBase" id="RU000461"/>
    </source>
</evidence>
<dbReference type="SUPFAM" id="SSF48264">
    <property type="entry name" value="Cytochrome P450"/>
    <property type="match status" value="1"/>
</dbReference>
<keyword evidence="10" id="KW-0472">Membrane</keyword>
<dbReference type="GO" id="GO:0016020">
    <property type="term" value="C:membrane"/>
    <property type="evidence" value="ECO:0007669"/>
    <property type="project" value="UniProtKB-SubCell"/>
</dbReference>
<name>A0AAD3T274_NEPGR</name>
<dbReference type="GO" id="GO:0004497">
    <property type="term" value="F:monooxygenase activity"/>
    <property type="evidence" value="ECO:0007669"/>
    <property type="project" value="UniProtKB-KW"/>
</dbReference>
<organism evidence="13 14">
    <name type="scientific">Nepenthes gracilis</name>
    <name type="common">Slender pitcher plant</name>
    <dbReference type="NCBI Taxonomy" id="150966"/>
    <lineage>
        <taxon>Eukaryota</taxon>
        <taxon>Viridiplantae</taxon>
        <taxon>Streptophyta</taxon>
        <taxon>Embryophyta</taxon>
        <taxon>Tracheophyta</taxon>
        <taxon>Spermatophyta</taxon>
        <taxon>Magnoliopsida</taxon>
        <taxon>eudicotyledons</taxon>
        <taxon>Gunneridae</taxon>
        <taxon>Pentapetalae</taxon>
        <taxon>Caryophyllales</taxon>
        <taxon>Nepenthaceae</taxon>
        <taxon>Nepenthes</taxon>
    </lineage>
</organism>
<evidence type="ECO:0000256" key="11">
    <source>
        <dbReference type="PIRSR" id="PIRSR602401-1"/>
    </source>
</evidence>
<dbReference type="GO" id="GO:0020037">
    <property type="term" value="F:heme binding"/>
    <property type="evidence" value="ECO:0007669"/>
    <property type="project" value="InterPro"/>
</dbReference>